<comment type="function">
    <text evidence="1">Essential component of the TIM23 complex, a complex that mediates the translocation of transit peptide-containing proteins across the mitochondrial inner membrane.</text>
</comment>
<evidence type="ECO:0000256" key="1">
    <source>
        <dbReference type="RuleBase" id="RU365079"/>
    </source>
</evidence>
<organism evidence="3 4">
    <name type="scientific">Genlisea aurea</name>
    <dbReference type="NCBI Taxonomy" id="192259"/>
    <lineage>
        <taxon>Eukaryota</taxon>
        <taxon>Viridiplantae</taxon>
        <taxon>Streptophyta</taxon>
        <taxon>Embryophyta</taxon>
        <taxon>Tracheophyta</taxon>
        <taxon>Spermatophyta</taxon>
        <taxon>Magnoliopsida</taxon>
        <taxon>eudicotyledons</taxon>
        <taxon>Gunneridae</taxon>
        <taxon>Pentapetalae</taxon>
        <taxon>asterids</taxon>
        <taxon>lamiids</taxon>
        <taxon>Lamiales</taxon>
        <taxon>Lentibulariaceae</taxon>
        <taxon>Genlisea</taxon>
    </lineage>
</organism>
<dbReference type="Proteomes" id="UP000015453">
    <property type="component" value="Unassembled WGS sequence"/>
</dbReference>
<sequence length="227" mass="26229">ISKNLVHSGSSNGNKCSYPKIARPISVRKKLLVLDVNGILVDIVRPPPKNCRGDVHMYGQAVFKRPFCWDFLEFCFQNFYVGIWSSRSERVLNGVVDYLMGGLKYKLVFCWNMEKCTKTGLKTLEHKHKLLVFKELREIWECNSFESPRKKGDFDESNTLLLDDSPYKAFLNPLHTAIFPRPYSYQDKNDNSLGPDGDIRVYLKGLLQSDNVQKYVEQHPFGQRAID</sequence>
<dbReference type="SUPFAM" id="SSF56784">
    <property type="entry name" value="HAD-like"/>
    <property type="match status" value="1"/>
</dbReference>
<comment type="subunit">
    <text evidence="1">Component of the TIM23 complex.</text>
</comment>
<keyword evidence="4" id="KW-1185">Reference proteome</keyword>
<gene>
    <name evidence="3" type="ORF">M569_00776</name>
</gene>
<feature type="domain" description="FCP1 homology" evidence="2">
    <location>
        <begin position="25"/>
        <end position="206"/>
    </location>
</feature>
<dbReference type="InterPro" id="IPR050365">
    <property type="entry name" value="TIM50"/>
</dbReference>
<keyword evidence="1" id="KW-0653">Protein transport</keyword>
<accession>S8EDD3</accession>
<dbReference type="InterPro" id="IPR023214">
    <property type="entry name" value="HAD_sf"/>
</dbReference>
<dbReference type="SMART" id="SM00577">
    <property type="entry name" value="CPDc"/>
    <property type="match status" value="1"/>
</dbReference>
<dbReference type="AlphaFoldDB" id="S8EDD3"/>
<keyword evidence="1" id="KW-0496">Mitochondrion</keyword>
<keyword evidence="1" id="KW-0811">Translocation</keyword>
<dbReference type="Pfam" id="PF03031">
    <property type="entry name" value="NIF"/>
    <property type="match status" value="1"/>
</dbReference>
<reference evidence="3 4" key="1">
    <citation type="journal article" date="2013" name="BMC Genomics">
        <title>The miniature genome of a carnivorous plant Genlisea aurea contains a low number of genes and short non-coding sequences.</title>
        <authorList>
            <person name="Leushkin E.V."/>
            <person name="Sutormin R.A."/>
            <person name="Nabieva E.R."/>
            <person name="Penin A.A."/>
            <person name="Kondrashov A.S."/>
            <person name="Logacheva M.D."/>
        </authorList>
    </citation>
    <scope>NUCLEOTIDE SEQUENCE [LARGE SCALE GENOMIC DNA]</scope>
</reference>
<dbReference type="Gene3D" id="3.40.50.1000">
    <property type="entry name" value="HAD superfamily/HAD-like"/>
    <property type="match status" value="1"/>
</dbReference>
<comment type="subcellular location">
    <subcellularLocation>
        <location evidence="1">Mitochondrion inner membrane</location>
        <topology evidence="1">Single-pass membrane protein</topology>
    </subcellularLocation>
</comment>
<dbReference type="EMBL" id="AUSU01000225">
    <property type="protein sequence ID" value="EPS73978.1"/>
    <property type="molecule type" value="Genomic_DNA"/>
</dbReference>
<comment type="similarity">
    <text evidence="1">Belongs to the TIM50 family.</text>
</comment>
<protein>
    <recommendedName>
        <fullName evidence="1">Mitochondrial import inner membrane translocase subunit TIM50</fullName>
    </recommendedName>
</protein>
<name>S8EDD3_9LAMI</name>
<dbReference type="InterPro" id="IPR036412">
    <property type="entry name" value="HAD-like_sf"/>
</dbReference>
<evidence type="ECO:0000313" key="3">
    <source>
        <dbReference type="EMBL" id="EPS73978.1"/>
    </source>
</evidence>
<feature type="non-terminal residue" evidence="3">
    <location>
        <position position="227"/>
    </location>
</feature>
<dbReference type="InterPro" id="IPR004274">
    <property type="entry name" value="FCP1_dom"/>
</dbReference>
<feature type="non-terminal residue" evidence="3">
    <location>
        <position position="1"/>
    </location>
</feature>
<dbReference type="PROSITE" id="PS50969">
    <property type="entry name" value="FCP1"/>
    <property type="match status" value="1"/>
</dbReference>
<keyword evidence="1" id="KW-0813">Transport</keyword>
<evidence type="ECO:0000313" key="4">
    <source>
        <dbReference type="Proteomes" id="UP000015453"/>
    </source>
</evidence>
<keyword evidence="1" id="KW-0809">Transit peptide</keyword>
<dbReference type="GO" id="GO:0005744">
    <property type="term" value="C:TIM23 mitochondrial import inner membrane translocase complex"/>
    <property type="evidence" value="ECO:0007669"/>
    <property type="project" value="UniProtKB-UniRule"/>
</dbReference>
<dbReference type="GO" id="GO:0015031">
    <property type="term" value="P:protein transport"/>
    <property type="evidence" value="ECO:0007669"/>
    <property type="project" value="UniProtKB-KW"/>
</dbReference>
<comment type="caution">
    <text evidence="3">The sequence shown here is derived from an EMBL/GenBank/DDBJ whole genome shotgun (WGS) entry which is preliminary data.</text>
</comment>
<dbReference type="OrthoDB" id="1711508at2759"/>
<proteinExistence type="inferred from homology"/>
<evidence type="ECO:0000259" key="2">
    <source>
        <dbReference type="PROSITE" id="PS50969"/>
    </source>
</evidence>
<dbReference type="PANTHER" id="PTHR12210">
    <property type="entry name" value="DULLARD PROTEIN PHOSPHATASE"/>
    <property type="match status" value="1"/>
</dbReference>